<protein>
    <submittedName>
        <fullName evidence="6">WD repeat-containing protein 43</fullName>
    </submittedName>
</protein>
<gene>
    <name evidence="6" type="primary">WDR43_4</name>
    <name evidence="6" type="ORF">CU097_014396</name>
</gene>
<comment type="caution">
    <text evidence="6">The sequence shown here is derived from an EMBL/GenBank/DDBJ whole genome shotgun (WGS) entry which is preliminary data.</text>
</comment>
<comment type="similarity">
    <text evidence="3">Belongs to the UTP5 family.</text>
</comment>
<dbReference type="InterPro" id="IPR052414">
    <property type="entry name" value="U3_snoRNA-assoc_WDR"/>
</dbReference>
<evidence type="ECO:0000256" key="1">
    <source>
        <dbReference type="ARBA" id="ARBA00004123"/>
    </source>
</evidence>
<dbReference type="Pfam" id="PF04003">
    <property type="entry name" value="Utp12"/>
    <property type="match status" value="1"/>
</dbReference>
<proteinExistence type="inferred from homology"/>
<dbReference type="GO" id="GO:0005730">
    <property type="term" value="C:nucleolus"/>
    <property type="evidence" value="ECO:0007669"/>
    <property type="project" value="TreeGrafter"/>
</dbReference>
<evidence type="ECO:0000313" key="7">
    <source>
        <dbReference type="Proteomes" id="UP000252139"/>
    </source>
</evidence>
<feature type="region of interest" description="Disordered" evidence="4">
    <location>
        <begin position="160"/>
        <end position="250"/>
    </location>
</feature>
<feature type="compositionally biased region" description="Acidic residues" evidence="4">
    <location>
        <begin position="218"/>
        <end position="250"/>
    </location>
</feature>
<comment type="subcellular location">
    <subcellularLocation>
        <location evidence="1">Nucleus</location>
    </subcellularLocation>
</comment>
<evidence type="ECO:0000256" key="4">
    <source>
        <dbReference type="SAM" id="MobiDB-lite"/>
    </source>
</evidence>
<dbReference type="InterPro" id="IPR007148">
    <property type="entry name" value="SSU_processome_Utp12"/>
</dbReference>
<dbReference type="GO" id="GO:0000462">
    <property type="term" value="P:maturation of SSU-rRNA from tricistronic rRNA transcript (SSU-rRNA, 5.8S rRNA, LSU-rRNA)"/>
    <property type="evidence" value="ECO:0007669"/>
    <property type="project" value="TreeGrafter"/>
</dbReference>
<keyword evidence="7" id="KW-1185">Reference proteome</keyword>
<dbReference type="EMBL" id="PJQL01000122">
    <property type="protein sequence ID" value="RCH99457.1"/>
    <property type="molecule type" value="Genomic_DNA"/>
</dbReference>
<organism evidence="6 7">
    <name type="scientific">Rhizopus azygosporus</name>
    <name type="common">Rhizopus microsporus var. azygosporus</name>
    <dbReference type="NCBI Taxonomy" id="86630"/>
    <lineage>
        <taxon>Eukaryota</taxon>
        <taxon>Fungi</taxon>
        <taxon>Fungi incertae sedis</taxon>
        <taxon>Mucoromycota</taxon>
        <taxon>Mucoromycotina</taxon>
        <taxon>Mucoromycetes</taxon>
        <taxon>Mucorales</taxon>
        <taxon>Mucorineae</taxon>
        <taxon>Rhizopodaceae</taxon>
        <taxon>Rhizopus</taxon>
    </lineage>
</organism>
<keyword evidence="2" id="KW-0539">Nucleus</keyword>
<reference evidence="6 7" key="1">
    <citation type="journal article" date="2018" name="G3 (Bethesda)">
        <title>Phylogenetic and Phylogenomic Definition of Rhizopus Species.</title>
        <authorList>
            <person name="Gryganskyi A.P."/>
            <person name="Golan J."/>
            <person name="Dolatabadi S."/>
            <person name="Mondo S."/>
            <person name="Robb S."/>
            <person name="Idnurm A."/>
            <person name="Muszewska A."/>
            <person name="Steczkiewicz K."/>
            <person name="Masonjones S."/>
            <person name="Liao H.L."/>
            <person name="Gajdeczka M.T."/>
            <person name="Anike F."/>
            <person name="Vuek A."/>
            <person name="Anishchenko I.M."/>
            <person name="Voigt K."/>
            <person name="de Hoog G.S."/>
            <person name="Smith M.E."/>
            <person name="Heitman J."/>
            <person name="Vilgalys R."/>
            <person name="Stajich J.E."/>
        </authorList>
    </citation>
    <scope>NUCLEOTIDE SEQUENCE [LARGE SCALE GENOMIC DNA]</scope>
    <source>
        <strain evidence="6 7">CBS 357.93</strain>
    </source>
</reference>
<evidence type="ECO:0000313" key="6">
    <source>
        <dbReference type="EMBL" id="RCH99457.1"/>
    </source>
</evidence>
<evidence type="ECO:0000256" key="3">
    <source>
        <dbReference type="ARBA" id="ARBA00038335"/>
    </source>
</evidence>
<dbReference type="PANTHER" id="PTHR44267:SF1">
    <property type="entry name" value="WD REPEAT-CONTAINING PROTEIN 43"/>
    <property type="match status" value="1"/>
</dbReference>
<name>A0A367KBB3_RHIAZ</name>
<dbReference type="OrthoDB" id="30195at2759"/>
<sequence>MAKKGDKNNRRSSIVEDMKKSETIEIANGEVDHSKFSVIRQGNEYNVPKEIKHWNELKQECTTAEEIHNTVRRLPLDNVLPLLQELLEKFDVQQARDTELTEWIKAVLLTHTAYFMSLPEIVQQLSDLYNELNVRLTVYPKLLAMHGRLGLIQRQIDYRNRKEEDESEDEDEEDVKVFSESEDEDAEDDAVAYGDEEDDEDNDDLMDIDDSHGHDNNNDEETMFAEEEEDYLNTEDEEDEEDLSESEAEE</sequence>
<feature type="compositionally biased region" description="Acidic residues" evidence="4">
    <location>
        <begin position="165"/>
        <end position="208"/>
    </location>
</feature>
<feature type="domain" description="Small-subunit processome Utp12" evidence="5">
    <location>
        <begin position="62"/>
        <end position="153"/>
    </location>
</feature>
<dbReference type="STRING" id="86630.A0A367KBB3"/>
<dbReference type="PANTHER" id="PTHR44267">
    <property type="entry name" value="WD REPEAT-CONTAINING PROTEIN 43"/>
    <property type="match status" value="1"/>
</dbReference>
<evidence type="ECO:0000259" key="5">
    <source>
        <dbReference type="Pfam" id="PF04003"/>
    </source>
</evidence>
<dbReference type="AlphaFoldDB" id="A0A367KBB3"/>
<accession>A0A367KBB3</accession>
<evidence type="ECO:0000256" key="2">
    <source>
        <dbReference type="ARBA" id="ARBA00023242"/>
    </source>
</evidence>
<dbReference type="Proteomes" id="UP000252139">
    <property type="component" value="Unassembled WGS sequence"/>
</dbReference>